<dbReference type="SUPFAM" id="SSF46785">
    <property type="entry name" value="Winged helix' DNA-binding domain"/>
    <property type="match status" value="1"/>
</dbReference>
<dbReference type="InterPro" id="IPR036388">
    <property type="entry name" value="WH-like_DNA-bd_sf"/>
</dbReference>
<protein>
    <submittedName>
        <fullName evidence="2">Transcriptional regulator, BadM/Rrf2 family</fullName>
    </submittedName>
</protein>
<dbReference type="Gene3D" id="1.10.10.10">
    <property type="entry name" value="Winged helix-like DNA-binding domain superfamily/Winged helix DNA-binding domain"/>
    <property type="match status" value="1"/>
</dbReference>
<dbReference type="PROSITE" id="PS51197">
    <property type="entry name" value="HTH_RRF2_2"/>
    <property type="match status" value="1"/>
</dbReference>
<dbReference type="RefSeq" id="WP_013047575.1">
    <property type="nucleotide sequence ID" value="NC_014011.1"/>
</dbReference>
<dbReference type="GO" id="GO:0005829">
    <property type="term" value="C:cytosol"/>
    <property type="evidence" value="ECO:0007669"/>
    <property type="project" value="TreeGrafter"/>
</dbReference>
<organism evidence="2 3">
    <name type="scientific">Aminobacterium colombiense (strain DSM 12261 / ALA-1)</name>
    <dbReference type="NCBI Taxonomy" id="572547"/>
    <lineage>
        <taxon>Bacteria</taxon>
        <taxon>Thermotogati</taxon>
        <taxon>Synergistota</taxon>
        <taxon>Synergistia</taxon>
        <taxon>Synergistales</taxon>
        <taxon>Aminobacteriaceae</taxon>
        <taxon>Aminobacterium</taxon>
    </lineage>
</organism>
<dbReference type="Pfam" id="PF02082">
    <property type="entry name" value="Rrf2"/>
    <property type="match status" value="1"/>
</dbReference>
<name>D5ECM7_AMICL</name>
<sequence length="138" mass="15701">MKLSTKTRYGLRALLELVRQYDGRTPLSITDIASKENISERYLEQLFLKLRRDGLIESVRGPQGGYLLSRAPMEITVAEVVEVLEGNIQIADCLEGPECMRESACPARKLWLRLRDSIDNVLVSTTLKDLIEDHDLQK</sequence>
<proteinExistence type="predicted"/>
<dbReference type="eggNOG" id="COG1959">
    <property type="taxonomic scope" value="Bacteria"/>
</dbReference>
<dbReference type="OrthoDB" id="9808360at2"/>
<dbReference type="EMBL" id="CP001997">
    <property type="protein sequence ID" value="ADE56309.1"/>
    <property type="molecule type" value="Genomic_DNA"/>
</dbReference>
<dbReference type="KEGG" id="aco:Amico_0162"/>
<dbReference type="GO" id="GO:0003677">
    <property type="term" value="F:DNA binding"/>
    <property type="evidence" value="ECO:0007669"/>
    <property type="project" value="UniProtKB-KW"/>
</dbReference>
<reference evidence="2 3" key="1">
    <citation type="journal article" date="2010" name="Stand. Genomic Sci.">
        <title>Complete genome sequence of Aminobacterium colombiense type strain (ALA-1).</title>
        <authorList>
            <person name="Chertkov O."/>
            <person name="Sikorski J."/>
            <person name="Brambilla E."/>
            <person name="Lapidus A."/>
            <person name="Copeland A."/>
            <person name="Glavina Del Rio T."/>
            <person name="Nolan M."/>
            <person name="Lucas S."/>
            <person name="Tice H."/>
            <person name="Cheng J.F."/>
            <person name="Han C."/>
            <person name="Detter J.C."/>
            <person name="Bruce D."/>
            <person name="Tapia R."/>
            <person name="Goodwin L."/>
            <person name="Pitluck S."/>
            <person name="Liolios K."/>
            <person name="Ivanova N."/>
            <person name="Mavromatis K."/>
            <person name="Ovchinnikova G."/>
            <person name="Pati A."/>
            <person name="Chen A."/>
            <person name="Palaniappan K."/>
            <person name="Land M."/>
            <person name="Hauser L."/>
            <person name="Chang Y.J."/>
            <person name="Jeffries C.D."/>
            <person name="Spring S."/>
            <person name="Rohde M."/>
            <person name="Goker M."/>
            <person name="Bristow J."/>
            <person name="Eisen J.A."/>
            <person name="Markowitz V."/>
            <person name="Hugenholtz P."/>
            <person name="Kyrpides N.C."/>
            <person name="Klenk H.P."/>
        </authorList>
    </citation>
    <scope>NUCLEOTIDE SEQUENCE [LARGE SCALE GENOMIC DNA]</scope>
    <source>
        <strain evidence="3">DSM 12261 / ALA-1</strain>
    </source>
</reference>
<dbReference type="InterPro" id="IPR000944">
    <property type="entry name" value="Tscrpt_reg_Rrf2"/>
</dbReference>
<dbReference type="AlphaFoldDB" id="D5ECM7"/>
<dbReference type="PANTHER" id="PTHR33221">
    <property type="entry name" value="WINGED HELIX-TURN-HELIX TRANSCRIPTIONAL REGULATOR, RRF2 FAMILY"/>
    <property type="match status" value="1"/>
</dbReference>
<accession>D5ECM7</accession>
<evidence type="ECO:0000313" key="3">
    <source>
        <dbReference type="Proteomes" id="UP000002366"/>
    </source>
</evidence>
<dbReference type="STRING" id="572547.Amico_0162"/>
<dbReference type="Proteomes" id="UP000002366">
    <property type="component" value="Chromosome"/>
</dbReference>
<keyword evidence="1" id="KW-0238">DNA-binding</keyword>
<dbReference type="PANTHER" id="PTHR33221:SF5">
    <property type="entry name" value="HTH-TYPE TRANSCRIPTIONAL REGULATOR ISCR"/>
    <property type="match status" value="1"/>
</dbReference>
<evidence type="ECO:0000313" key="2">
    <source>
        <dbReference type="EMBL" id="ADE56309.1"/>
    </source>
</evidence>
<keyword evidence="3" id="KW-1185">Reference proteome</keyword>
<dbReference type="PROSITE" id="PS01332">
    <property type="entry name" value="HTH_RRF2_1"/>
    <property type="match status" value="1"/>
</dbReference>
<evidence type="ECO:0000256" key="1">
    <source>
        <dbReference type="ARBA" id="ARBA00023125"/>
    </source>
</evidence>
<dbReference type="InterPro" id="IPR036390">
    <property type="entry name" value="WH_DNA-bd_sf"/>
</dbReference>
<gene>
    <name evidence="2" type="ordered locus">Amico_0162</name>
</gene>
<dbReference type="InterPro" id="IPR030489">
    <property type="entry name" value="TR_Rrf2-type_CS"/>
</dbReference>
<dbReference type="GO" id="GO:0003700">
    <property type="term" value="F:DNA-binding transcription factor activity"/>
    <property type="evidence" value="ECO:0007669"/>
    <property type="project" value="TreeGrafter"/>
</dbReference>
<dbReference type="NCBIfam" id="TIGR00738">
    <property type="entry name" value="rrf2_super"/>
    <property type="match status" value="1"/>
</dbReference>
<dbReference type="HOGENOM" id="CLU_107144_0_1_0"/>